<name>A0ABT6WI41_9ACTN</name>
<organism evidence="3 4">
    <name type="scientific">Actinoplanes sandaracinus</name>
    <dbReference type="NCBI Taxonomy" id="3045177"/>
    <lineage>
        <taxon>Bacteria</taxon>
        <taxon>Bacillati</taxon>
        <taxon>Actinomycetota</taxon>
        <taxon>Actinomycetes</taxon>
        <taxon>Micromonosporales</taxon>
        <taxon>Micromonosporaceae</taxon>
        <taxon>Actinoplanes</taxon>
    </lineage>
</organism>
<keyword evidence="1" id="KW-0812">Transmembrane</keyword>
<accession>A0ABT6WI41</accession>
<keyword evidence="4" id="KW-1185">Reference proteome</keyword>
<evidence type="ECO:0000259" key="2">
    <source>
        <dbReference type="Pfam" id="PF00535"/>
    </source>
</evidence>
<dbReference type="Pfam" id="PF00535">
    <property type="entry name" value="Glycos_transf_2"/>
    <property type="match status" value="1"/>
</dbReference>
<keyword evidence="1" id="KW-1133">Transmembrane helix</keyword>
<evidence type="ECO:0000256" key="1">
    <source>
        <dbReference type="SAM" id="Phobius"/>
    </source>
</evidence>
<evidence type="ECO:0000313" key="3">
    <source>
        <dbReference type="EMBL" id="MDI6099385.1"/>
    </source>
</evidence>
<keyword evidence="1" id="KW-0472">Membrane</keyword>
<dbReference type="GO" id="GO:0016757">
    <property type="term" value="F:glycosyltransferase activity"/>
    <property type="evidence" value="ECO:0007669"/>
    <property type="project" value="UniProtKB-KW"/>
</dbReference>
<comment type="caution">
    <text evidence="3">The sequence shown here is derived from an EMBL/GenBank/DDBJ whole genome shotgun (WGS) entry which is preliminary data.</text>
</comment>
<feature type="domain" description="Glycosyltransferase 2-like" evidence="2">
    <location>
        <begin position="5"/>
        <end position="118"/>
    </location>
</feature>
<keyword evidence="3" id="KW-0328">Glycosyltransferase</keyword>
<sequence length="332" mass="36538">MRLVSVIIPNYNYAVSLPLCIEAIRKQTYPNVEVIMVDDRSTDDSVAIAERLGVKVLHTPVNSGCATARNLGVAASNGEILMFVDSDVALHPQAIEKAVFYLDQDQTLGAVCGVHDPEPLIRDSMVEEYRALQYHYWSISSEGRISFMFPAVCAIERAVFDEIGPFNTKLTQTEEVDYGNRLTQRYGMLLTSQVRARHDHDDELVPLLRKLYRRARARVPLYARRKAFATGFETSNRAFGSVAALGAVATLPLVALLGPWALLLTGAALGASLAADLGMYRFVRKSRGVGFLLYFAAVHFAVNVTIATGVAVGALKWLGSARFRRLYDPVPA</sequence>
<dbReference type="Proteomes" id="UP001241758">
    <property type="component" value="Unassembled WGS sequence"/>
</dbReference>
<dbReference type="PANTHER" id="PTHR43685">
    <property type="entry name" value="GLYCOSYLTRANSFERASE"/>
    <property type="match status" value="1"/>
</dbReference>
<evidence type="ECO:0000313" key="4">
    <source>
        <dbReference type="Proteomes" id="UP001241758"/>
    </source>
</evidence>
<proteinExistence type="predicted"/>
<dbReference type="SUPFAM" id="SSF53448">
    <property type="entry name" value="Nucleotide-diphospho-sugar transferases"/>
    <property type="match status" value="1"/>
</dbReference>
<dbReference type="InterPro" id="IPR029044">
    <property type="entry name" value="Nucleotide-diphossugar_trans"/>
</dbReference>
<dbReference type="InterPro" id="IPR050834">
    <property type="entry name" value="Glycosyltransf_2"/>
</dbReference>
<dbReference type="CDD" id="cd00761">
    <property type="entry name" value="Glyco_tranf_GTA_type"/>
    <property type="match status" value="1"/>
</dbReference>
<reference evidence="3 4" key="1">
    <citation type="submission" date="2023-05" db="EMBL/GenBank/DDBJ databases">
        <title>Actinoplanes sp. NEAU-A12 genome sequencing.</title>
        <authorList>
            <person name="Wang Z.-S."/>
        </authorList>
    </citation>
    <scope>NUCLEOTIDE SEQUENCE [LARGE SCALE GENOMIC DNA]</scope>
    <source>
        <strain evidence="3 4">NEAU-A12</strain>
    </source>
</reference>
<protein>
    <submittedName>
        <fullName evidence="3">Glycosyltransferase</fullName>
        <ecNumber evidence="3">2.4.-.-</ecNumber>
    </submittedName>
</protein>
<feature type="transmembrane region" description="Helical" evidence="1">
    <location>
        <begin position="291"/>
        <end position="315"/>
    </location>
</feature>
<dbReference type="EMBL" id="JASCTH010000007">
    <property type="protein sequence ID" value="MDI6099385.1"/>
    <property type="molecule type" value="Genomic_DNA"/>
</dbReference>
<dbReference type="RefSeq" id="WP_282759544.1">
    <property type="nucleotide sequence ID" value="NZ_JASCTH010000007.1"/>
</dbReference>
<gene>
    <name evidence="3" type="ORF">QLQ12_12355</name>
</gene>
<dbReference type="Gene3D" id="3.90.550.10">
    <property type="entry name" value="Spore Coat Polysaccharide Biosynthesis Protein SpsA, Chain A"/>
    <property type="match status" value="1"/>
</dbReference>
<dbReference type="EC" id="2.4.-.-" evidence="3"/>
<dbReference type="InterPro" id="IPR001173">
    <property type="entry name" value="Glyco_trans_2-like"/>
</dbReference>
<dbReference type="PANTHER" id="PTHR43685:SF2">
    <property type="entry name" value="GLYCOSYLTRANSFERASE 2-LIKE DOMAIN-CONTAINING PROTEIN"/>
    <property type="match status" value="1"/>
</dbReference>
<keyword evidence="3" id="KW-0808">Transferase</keyword>